<dbReference type="EMBL" id="BSTJ01000029">
    <property type="protein sequence ID" value="GLY82049.1"/>
    <property type="molecule type" value="Genomic_DNA"/>
</dbReference>
<dbReference type="AlphaFoldDB" id="A0A9W6RUZ8"/>
<evidence type="ECO:0000313" key="1">
    <source>
        <dbReference type="EMBL" id="GLY82049.1"/>
    </source>
</evidence>
<name>A0A9W6RUZ8_9ACTN</name>
<accession>A0A9W6RUZ8</accession>
<dbReference type="RefSeq" id="WP_285637385.1">
    <property type="nucleotide sequence ID" value="NZ_BSTJ01000029.1"/>
</dbReference>
<organism evidence="1 2">
    <name type="scientific">Actinoallomurus iriomotensis</name>
    <dbReference type="NCBI Taxonomy" id="478107"/>
    <lineage>
        <taxon>Bacteria</taxon>
        <taxon>Bacillati</taxon>
        <taxon>Actinomycetota</taxon>
        <taxon>Actinomycetes</taxon>
        <taxon>Streptosporangiales</taxon>
        <taxon>Thermomonosporaceae</taxon>
        <taxon>Actinoallomurus</taxon>
    </lineage>
</organism>
<protein>
    <submittedName>
        <fullName evidence="1">Uncharacterized protein</fullName>
    </submittedName>
</protein>
<evidence type="ECO:0000313" key="2">
    <source>
        <dbReference type="Proteomes" id="UP001165135"/>
    </source>
</evidence>
<sequence length="80" mass="9024">MGWFTNNKKDAPAPAPLRRDKVMNMIKAGLDLEDAIDRDDDQAWQKAHDAGNKAYKGATKAEIRAAQEGVERGRDTRWLK</sequence>
<comment type="caution">
    <text evidence="1">The sequence shown here is derived from an EMBL/GenBank/DDBJ whole genome shotgun (WGS) entry which is preliminary data.</text>
</comment>
<dbReference type="Proteomes" id="UP001165135">
    <property type="component" value="Unassembled WGS sequence"/>
</dbReference>
<reference evidence="1" key="1">
    <citation type="submission" date="2023-03" db="EMBL/GenBank/DDBJ databases">
        <title>Actinoallomurus iriomotensis NBRC 103681.</title>
        <authorList>
            <person name="Ichikawa N."/>
            <person name="Sato H."/>
            <person name="Tonouchi N."/>
        </authorList>
    </citation>
    <scope>NUCLEOTIDE SEQUENCE</scope>
    <source>
        <strain evidence="1">NBRC 103681</strain>
    </source>
</reference>
<gene>
    <name evidence="1" type="ORF">Airi01_103160</name>
</gene>
<proteinExistence type="predicted"/>